<accession>Q2N5D8</accession>
<evidence type="ECO:0000313" key="2">
    <source>
        <dbReference type="Proteomes" id="UP000008808"/>
    </source>
</evidence>
<dbReference type="KEGG" id="eli:ELI_15055"/>
<dbReference type="HOGENOM" id="CLU_3396451_0_0_5"/>
<sequence length="31" mass="3595">MKARHKLLSNKPVFTVIRITSATSELVYDYI</sequence>
<proteinExistence type="predicted"/>
<organism evidence="1 2">
    <name type="scientific">Erythrobacter litoralis (strain HTCC2594)</name>
    <dbReference type="NCBI Taxonomy" id="314225"/>
    <lineage>
        <taxon>Bacteria</taxon>
        <taxon>Pseudomonadati</taxon>
        <taxon>Pseudomonadota</taxon>
        <taxon>Alphaproteobacteria</taxon>
        <taxon>Sphingomonadales</taxon>
        <taxon>Erythrobacteraceae</taxon>
        <taxon>Erythrobacter/Porphyrobacter group</taxon>
        <taxon>Erythrobacter</taxon>
    </lineage>
</organism>
<dbReference type="EMBL" id="CP000157">
    <property type="protein sequence ID" value="ABC65103.1"/>
    <property type="molecule type" value="Genomic_DNA"/>
</dbReference>
<reference evidence="2" key="1">
    <citation type="journal article" date="2009" name="J. Bacteriol.">
        <title>Complete genome sequence of Erythrobacter litoralis HTCC2594.</title>
        <authorList>
            <person name="Oh H.M."/>
            <person name="Giovannoni S.J."/>
            <person name="Ferriera S."/>
            <person name="Johnson J."/>
            <person name="Cho J.C."/>
        </authorList>
    </citation>
    <scope>NUCLEOTIDE SEQUENCE [LARGE SCALE GENOMIC DNA]</scope>
    <source>
        <strain evidence="2">HTCC2594</strain>
    </source>
</reference>
<evidence type="ECO:0000313" key="1">
    <source>
        <dbReference type="EMBL" id="ABC65103.1"/>
    </source>
</evidence>
<name>Q2N5D8_ERYLH</name>
<dbReference type="AlphaFoldDB" id="Q2N5D8"/>
<protein>
    <submittedName>
        <fullName evidence="1">Uncharacterized protein</fullName>
    </submittedName>
</protein>
<dbReference type="Proteomes" id="UP000008808">
    <property type="component" value="Chromosome"/>
</dbReference>
<gene>
    <name evidence="1" type="ordered locus">ELI_15055</name>
</gene>
<keyword evidence="2" id="KW-1185">Reference proteome</keyword>